<evidence type="ECO:0000256" key="2">
    <source>
        <dbReference type="ARBA" id="ARBA00010331"/>
    </source>
</evidence>
<dbReference type="PANTHER" id="PTHR24416">
    <property type="entry name" value="TYROSINE-PROTEIN KINASE RECEPTOR"/>
    <property type="match status" value="1"/>
</dbReference>
<name>A0A836FER4_9HYME</name>
<dbReference type="InterPro" id="IPR004097">
    <property type="entry name" value="DHHA2"/>
</dbReference>
<evidence type="ECO:0000256" key="9">
    <source>
        <dbReference type="ARBA" id="ARBA00023136"/>
    </source>
</evidence>
<dbReference type="PROSITE" id="PS50022">
    <property type="entry name" value="FA58C_3"/>
    <property type="match status" value="1"/>
</dbReference>
<sequence>MEMFLNASKTALSQLSIYHTIRVVLGNPTCDLDSAVSTLVQGLLEYSEINKCGLTDVTVIPVMNIPEKEFRIKTEVVYSLKSHNIPLNLLTFRDQIDLQNIQNDANKKLELILVDHHTLANEDFELKPSIIMIIDHRPLDPAWSGSNVLLNIEIVGSCATLVARNVLQKNSDILDTQLSSLLRGPILIDTYNMSDEAGRATATDVDTLNVLEQLGITSDRTDIFKKIMHAKTDISELTLEELMIKDLKVTNGIPLVGFSLLVEDFLVRENGKEVIEQFANERNCNVVVLIGQDVTKERVSRDIAIFSTLCNQLANDIIQALVESTQPSLNLELIKKIREEKHSLCLYKQRNVKVTQKCILPLGMEEGKIPDEAITASSSYEMKSVGPQNARIRQEKNGGAWCPKAQISSAIREYLEIDLTRDHLITWTETQGRFGNGQGQEYAEAFFLEYWRHEKWHQYKDLRGNKVLRGNSNTYLVEKQKLDLPFVASRVRFVPYSQHPRTVCMRVEIYGCVWNQGIASYTAPKADTDGPNRCNVEDASYDGTEIENLMLNGLGQLTDGIIGSEVEILESNRITNWVGWHDRDNIELFFEFQFSRKFRNCTIHVANLPDLNVEIFSIVNFWFSLDGKEYHETPETFQMFNEPKMNIPTNSNEKDGKSKSSALISIPLQLRLGKFVKIDIKPQSEWLLLSEISFETDVKNNTDEALAHLSWIYTNSNENISQITNQDQIARIKQIDDTEIKGEIGDLEIETDDKIGGEVSDGRKINIQHRGTMMGKPKTVSNETTLVLNESNLTPDAFPVNNSPTYIGLISAALTIIVFFSGCMIFLIKQRGRNKVALLQKHTALLCGSPAPGITINTKDIKLPTPIVVNNLSQSRLSLKSKIASNNDYKFDDGDSSEQHSIYEKINKISPQPYVKCEARSNYKIEHFDTKTSENFNDEVECTVPTMLKKLSHLQTGKINQRVYESYYAATDILTIKRRDQHSIVSLFTPLLIRDSIVSYKRGTYDVPRISRHRLRILDKLGEGNFGLVHLCEAKGIQNPDLGILQNRQVVIVRSLWRGVVDSLREDFMNDMHILAEIRDVNIARIIAIVEEEPFSAIFEYGELGDLSSFLKNHDHDAPISYECSLNLVTQIASGMKYLESLNVPHCDLAARNCIVCKDLLIKVSDQAMYCSKYDSEYYVDECYAKIPLRWMAWEAVLSGKRSCPSDVWSYGVTVWEVLMLCEDIPYADMTSEQVLENCGLWYSLDNGSKKKCPRILEQPVFCADDLYRLMLRCWCKLAEDRPSFQEIYCYLKKLTLD</sequence>
<dbReference type="GO" id="GO:0005518">
    <property type="term" value="F:collagen binding"/>
    <property type="evidence" value="ECO:0007669"/>
    <property type="project" value="TreeGrafter"/>
</dbReference>
<dbReference type="InterPro" id="IPR038222">
    <property type="entry name" value="DHHA2_dom_sf"/>
</dbReference>
<evidence type="ECO:0000256" key="10">
    <source>
        <dbReference type="ARBA" id="ARBA00023157"/>
    </source>
</evidence>
<dbReference type="GO" id="GO:0005737">
    <property type="term" value="C:cytoplasm"/>
    <property type="evidence" value="ECO:0007669"/>
    <property type="project" value="InterPro"/>
</dbReference>
<evidence type="ECO:0000256" key="14">
    <source>
        <dbReference type="SAM" id="Phobius"/>
    </source>
</evidence>
<dbReference type="Pfam" id="PF21114">
    <property type="entry name" value="DDR1-2_DS-like"/>
    <property type="match status" value="1"/>
</dbReference>
<evidence type="ECO:0000256" key="3">
    <source>
        <dbReference type="ARBA" id="ARBA00022475"/>
    </source>
</evidence>
<dbReference type="PROSITE" id="PS50011">
    <property type="entry name" value="PROTEIN_KINASE_DOM"/>
    <property type="match status" value="1"/>
</dbReference>
<dbReference type="CDD" id="cd00057">
    <property type="entry name" value="FA58C"/>
    <property type="match status" value="1"/>
</dbReference>
<protein>
    <submittedName>
        <fullName evidence="17">DDR2 protein</fullName>
    </submittedName>
</protein>
<keyword evidence="9 14" id="KW-0472">Membrane</keyword>
<dbReference type="GO" id="GO:0005524">
    <property type="term" value="F:ATP binding"/>
    <property type="evidence" value="ECO:0007669"/>
    <property type="project" value="UniProtKB-KW"/>
</dbReference>
<organism evidence="17 18">
    <name type="scientific">Pseudoatta argentina</name>
    <dbReference type="NCBI Taxonomy" id="621737"/>
    <lineage>
        <taxon>Eukaryota</taxon>
        <taxon>Metazoa</taxon>
        <taxon>Ecdysozoa</taxon>
        <taxon>Arthropoda</taxon>
        <taxon>Hexapoda</taxon>
        <taxon>Insecta</taxon>
        <taxon>Pterygota</taxon>
        <taxon>Neoptera</taxon>
        <taxon>Endopterygota</taxon>
        <taxon>Hymenoptera</taxon>
        <taxon>Apocrita</taxon>
        <taxon>Aculeata</taxon>
        <taxon>Formicoidea</taxon>
        <taxon>Formicidae</taxon>
        <taxon>Myrmicinae</taxon>
        <taxon>Pseudoatta</taxon>
    </lineage>
</organism>
<comment type="similarity">
    <text evidence="2">Belongs to the PPase class C family. Prune subfamily.</text>
</comment>
<evidence type="ECO:0000256" key="11">
    <source>
        <dbReference type="ARBA" id="ARBA00023170"/>
    </source>
</evidence>
<dbReference type="Pfam" id="PF07714">
    <property type="entry name" value="PK_Tyr_Ser-Thr"/>
    <property type="match status" value="1"/>
</dbReference>
<dbReference type="Gene3D" id="3.30.200.20">
    <property type="entry name" value="Phosphorylase Kinase, domain 1"/>
    <property type="match status" value="1"/>
</dbReference>
<dbReference type="PROSITE" id="PS00109">
    <property type="entry name" value="PROTEIN_KINASE_TYR"/>
    <property type="match status" value="1"/>
</dbReference>
<accession>A0A836FER4</accession>
<feature type="domain" description="Protein kinase" evidence="15">
    <location>
        <begin position="1015"/>
        <end position="1292"/>
    </location>
</feature>
<keyword evidence="12" id="KW-0325">Glycoprotein</keyword>
<dbReference type="Pfam" id="PF00754">
    <property type="entry name" value="F5_F8_type_C"/>
    <property type="match status" value="1"/>
</dbReference>
<dbReference type="PRINTS" id="PR00109">
    <property type="entry name" value="TYRKINASE"/>
</dbReference>
<comment type="caution">
    <text evidence="17">The sequence shown here is derived from an EMBL/GenBank/DDBJ whole genome shotgun (WGS) entry which is preliminary data.</text>
</comment>
<dbReference type="GO" id="GO:0005886">
    <property type="term" value="C:plasma membrane"/>
    <property type="evidence" value="ECO:0007669"/>
    <property type="project" value="UniProtKB-SubCell"/>
</dbReference>
<keyword evidence="8 14" id="KW-1133">Transmembrane helix</keyword>
<dbReference type="GO" id="GO:0038062">
    <property type="term" value="F:protein tyrosine kinase collagen receptor activity"/>
    <property type="evidence" value="ECO:0007669"/>
    <property type="project" value="TreeGrafter"/>
</dbReference>
<keyword evidence="7" id="KW-0067">ATP-binding</keyword>
<evidence type="ECO:0000256" key="1">
    <source>
        <dbReference type="ARBA" id="ARBA00004251"/>
    </source>
</evidence>
<comment type="similarity">
    <text evidence="13">Belongs to the protein kinase superfamily. Tyr protein kinase family. Insulin receptor subfamily.</text>
</comment>
<evidence type="ECO:0000256" key="7">
    <source>
        <dbReference type="ARBA" id="ARBA00022840"/>
    </source>
</evidence>
<gene>
    <name evidence="17" type="primary">Ddr2_3</name>
    <name evidence="17" type="ORF">G6Z78_0008747</name>
</gene>
<feature type="non-terminal residue" evidence="17">
    <location>
        <position position="1"/>
    </location>
</feature>
<dbReference type="InterPro" id="IPR008266">
    <property type="entry name" value="Tyr_kinase_AS"/>
</dbReference>
<dbReference type="PROSITE" id="PS01286">
    <property type="entry name" value="FA58C_2"/>
    <property type="match status" value="1"/>
</dbReference>
<dbReference type="Gene3D" id="2.60.120.1190">
    <property type="match status" value="1"/>
</dbReference>
<dbReference type="EMBL" id="JAANIA010000244">
    <property type="protein sequence ID" value="KAG5325788.1"/>
    <property type="molecule type" value="Genomic_DNA"/>
</dbReference>
<feature type="transmembrane region" description="Helical" evidence="14">
    <location>
        <begin position="806"/>
        <end position="828"/>
    </location>
</feature>
<dbReference type="GO" id="GO:0016462">
    <property type="term" value="F:pyrophosphatase activity"/>
    <property type="evidence" value="ECO:0007669"/>
    <property type="project" value="InterPro"/>
</dbReference>
<evidence type="ECO:0000256" key="4">
    <source>
        <dbReference type="ARBA" id="ARBA00022692"/>
    </source>
</evidence>
<dbReference type="GO" id="GO:0043235">
    <property type="term" value="C:receptor complex"/>
    <property type="evidence" value="ECO:0007669"/>
    <property type="project" value="TreeGrafter"/>
</dbReference>
<evidence type="ECO:0000313" key="17">
    <source>
        <dbReference type="EMBL" id="KAG5325788.1"/>
    </source>
</evidence>
<evidence type="ECO:0000256" key="12">
    <source>
        <dbReference type="ARBA" id="ARBA00023180"/>
    </source>
</evidence>
<dbReference type="InterPro" id="IPR000719">
    <property type="entry name" value="Prot_kinase_dom"/>
</dbReference>
<evidence type="ECO:0000313" key="18">
    <source>
        <dbReference type="Proteomes" id="UP000668214"/>
    </source>
</evidence>
<dbReference type="InterPro" id="IPR048525">
    <property type="entry name" value="DDR1-2_DS-like"/>
</dbReference>
<proteinExistence type="inferred from homology"/>
<evidence type="ECO:0000256" key="8">
    <source>
        <dbReference type="ARBA" id="ARBA00022989"/>
    </source>
</evidence>
<comment type="subcellular location">
    <subcellularLocation>
        <location evidence="1">Cell membrane</location>
        <topology evidence="1">Single-pass type I membrane protein</topology>
    </subcellularLocation>
</comment>
<dbReference type="InterPro" id="IPR011009">
    <property type="entry name" value="Kinase-like_dom_sf"/>
</dbReference>
<dbReference type="GO" id="GO:0051897">
    <property type="term" value="P:positive regulation of phosphatidylinositol 3-kinase/protein kinase B signal transduction"/>
    <property type="evidence" value="ECO:0007669"/>
    <property type="project" value="TreeGrafter"/>
</dbReference>
<dbReference type="Gene3D" id="3.10.310.20">
    <property type="entry name" value="DHHA2 domain"/>
    <property type="match status" value="1"/>
</dbReference>
<keyword evidence="6" id="KW-0547">Nucleotide-binding</keyword>
<dbReference type="InterPro" id="IPR001245">
    <property type="entry name" value="Ser-Thr/Tyr_kinase_cat_dom"/>
</dbReference>
<dbReference type="PANTHER" id="PTHR24416:SF580">
    <property type="entry name" value="DISCOIDIN DOMAIN RECEPTOR, ISOFORM F"/>
    <property type="match status" value="1"/>
</dbReference>
<keyword evidence="10" id="KW-1015">Disulfide bond</keyword>
<dbReference type="InterPro" id="IPR000421">
    <property type="entry name" value="FA58C"/>
</dbReference>
<dbReference type="SUPFAM" id="SSF64182">
    <property type="entry name" value="DHH phosphoesterases"/>
    <property type="match status" value="1"/>
</dbReference>
<keyword evidence="18" id="KW-1185">Reference proteome</keyword>
<dbReference type="Gene3D" id="1.10.510.10">
    <property type="entry name" value="Transferase(Phosphotransferase) domain 1"/>
    <property type="match status" value="1"/>
</dbReference>
<evidence type="ECO:0000259" key="16">
    <source>
        <dbReference type="PROSITE" id="PS50022"/>
    </source>
</evidence>
<evidence type="ECO:0000259" key="15">
    <source>
        <dbReference type="PROSITE" id="PS50011"/>
    </source>
</evidence>
<keyword evidence="11" id="KW-0675">Receptor</keyword>
<keyword evidence="4 14" id="KW-0812">Transmembrane</keyword>
<dbReference type="SMART" id="SM01131">
    <property type="entry name" value="DHHA2"/>
    <property type="match status" value="1"/>
</dbReference>
<dbReference type="Pfam" id="PF02833">
    <property type="entry name" value="DHHA2"/>
    <property type="match status" value="1"/>
</dbReference>
<evidence type="ECO:0000256" key="6">
    <source>
        <dbReference type="ARBA" id="ARBA00022741"/>
    </source>
</evidence>
<dbReference type="Proteomes" id="UP000668214">
    <property type="component" value="Unassembled WGS sequence"/>
</dbReference>
<dbReference type="Gene3D" id="3.90.1640.10">
    <property type="entry name" value="inorganic pyrophosphatase (n-terminal core)"/>
    <property type="match status" value="1"/>
</dbReference>
<dbReference type="SMART" id="SM00220">
    <property type="entry name" value="S_TKc"/>
    <property type="match status" value="1"/>
</dbReference>
<feature type="domain" description="F5/8 type C" evidence="16">
    <location>
        <begin position="358"/>
        <end position="512"/>
    </location>
</feature>
<dbReference type="InterPro" id="IPR050122">
    <property type="entry name" value="RTK"/>
</dbReference>
<dbReference type="Gene3D" id="2.60.120.260">
    <property type="entry name" value="Galactose-binding domain-like"/>
    <property type="match status" value="1"/>
</dbReference>
<dbReference type="InterPro" id="IPR038763">
    <property type="entry name" value="DHH_sf"/>
</dbReference>
<feature type="non-terminal residue" evidence="17">
    <location>
        <position position="1298"/>
    </location>
</feature>
<dbReference type="SUPFAM" id="SSF56112">
    <property type="entry name" value="Protein kinase-like (PK-like)"/>
    <property type="match status" value="1"/>
</dbReference>
<keyword evidence="3" id="KW-1003">Cell membrane</keyword>
<evidence type="ECO:0000256" key="13">
    <source>
        <dbReference type="ARBA" id="ARBA00061639"/>
    </source>
</evidence>
<dbReference type="GO" id="GO:0048680">
    <property type="term" value="P:positive regulation of axon regeneration"/>
    <property type="evidence" value="ECO:0007669"/>
    <property type="project" value="UniProtKB-ARBA"/>
</dbReference>
<reference evidence="17" key="1">
    <citation type="submission" date="2020-02" db="EMBL/GenBank/DDBJ databases">
        <title>Relaxed selection underlies rapid genomic changes in the transitions from sociality to social parasitism in ants.</title>
        <authorList>
            <person name="Bi X."/>
        </authorList>
    </citation>
    <scope>NUCLEOTIDE SEQUENCE</scope>
    <source>
        <strain evidence="17">BGI-DK2014c</strain>
        <tissue evidence="17">Whole body</tissue>
    </source>
</reference>
<dbReference type="InterPro" id="IPR008979">
    <property type="entry name" value="Galactose-bd-like_sf"/>
</dbReference>
<keyword evidence="5" id="KW-0732">Signal</keyword>
<dbReference type="SUPFAM" id="SSF49785">
    <property type="entry name" value="Galactose-binding domain-like"/>
    <property type="match status" value="1"/>
</dbReference>
<dbReference type="SMART" id="SM00231">
    <property type="entry name" value="FA58C"/>
    <property type="match status" value="1"/>
</dbReference>
<evidence type="ECO:0000256" key="5">
    <source>
        <dbReference type="ARBA" id="ARBA00022729"/>
    </source>
</evidence>
<dbReference type="FunFam" id="2.60.120.260:FF:000007">
    <property type="entry name" value="Discoidin domain receptor tyrosine kinase 1"/>
    <property type="match status" value="1"/>
</dbReference>